<evidence type="ECO:0000256" key="2">
    <source>
        <dbReference type="ARBA" id="ARBA00023002"/>
    </source>
</evidence>
<accession>A0A248LM61</accession>
<protein>
    <submittedName>
        <fullName evidence="5">DapB</fullName>
    </submittedName>
    <submittedName>
        <fullName evidence="6">Dihydrodipicolinate reductase</fullName>
    </submittedName>
</protein>
<reference evidence="5" key="1">
    <citation type="journal article" date="2017" name="J. Antimicrob. Chemother.">
        <title>Emergence and genomic analysis of MDR Laribacter hongkongensis strain HLGZ1 from Guangzhou, China.</title>
        <authorList>
            <person name="Wu H.K."/>
            <person name="Chen J.H."/>
            <person name="Yang L."/>
            <person name="Li A.R."/>
            <person name="Su D.H."/>
            <person name="Lin Y.P."/>
            <person name="Chen D.Q."/>
        </authorList>
    </citation>
    <scope>NUCLEOTIDE SEQUENCE</scope>
    <source>
        <strain evidence="5">HLGZ1</strain>
    </source>
</reference>
<name>A0A248LM61_9NEIS</name>
<dbReference type="InterPro" id="IPR036291">
    <property type="entry name" value="NAD(P)-bd_dom_sf"/>
</dbReference>
<dbReference type="CDD" id="cd24146">
    <property type="entry name" value="nat-AmDH_N_like"/>
    <property type="match status" value="1"/>
</dbReference>
<proteinExistence type="predicted"/>
<dbReference type="SUPFAM" id="SSF51735">
    <property type="entry name" value="NAD(P)-binding Rossmann-fold domains"/>
    <property type="match status" value="1"/>
</dbReference>
<evidence type="ECO:0000259" key="4">
    <source>
        <dbReference type="Pfam" id="PF19328"/>
    </source>
</evidence>
<dbReference type="Pfam" id="PF19328">
    <property type="entry name" value="DAP_DH_C"/>
    <property type="match status" value="1"/>
</dbReference>
<evidence type="ECO:0000313" key="7">
    <source>
        <dbReference type="Proteomes" id="UP000197424"/>
    </source>
</evidence>
<dbReference type="SMR" id="A0A248LM61"/>
<evidence type="ECO:0000256" key="1">
    <source>
        <dbReference type="ARBA" id="ARBA00022857"/>
    </source>
</evidence>
<feature type="domain" description="Dihydrodipicolinate reductase N-terminal" evidence="3">
    <location>
        <begin position="5"/>
        <end position="100"/>
    </location>
</feature>
<dbReference type="GO" id="GO:0008839">
    <property type="term" value="F:4-hydroxy-tetrahydrodipicolinate reductase"/>
    <property type="evidence" value="ECO:0007669"/>
    <property type="project" value="InterPro"/>
</dbReference>
<organism evidence="5 7">
    <name type="scientific">Laribacter hongkongensis</name>
    <dbReference type="NCBI Taxonomy" id="168471"/>
    <lineage>
        <taxon>Bacteria</taxon>
        <taxon>Pseudomonadati</taxon>
        <taxon>Pseudomonadota</taxon>
        <taxon>Betaproteobacteria</taxon>
        <taxon>Neisseriales</taxon>
        <taxon>Aquaspirillaceae</taxon>
        <taxon>Laribacter</taxon>
    </lineage>
</organism>
<dbReference type="InterPro" id="IPR000846">
    <property type="entry name" value="DapB_N"/>
</dbReference>
<keyword evidence="2" id="KW-0560">Oxidoreductase</keyword>
<reference evidence="6 8" key="4">
    <citation type="submission" date="2021-10" db="EMBL/GenBank/DDBJ databases">
        <title>Whole-genome sequencing analysis of Laribacter hongkongensis: virulence gene profiles, carbohydrate-active enzyme prediction, and antimicrobial resistance characterization.</title>
        <authorList>
            <person name="Yuan P."/>
            <person name="Zhan Y."/>
            <person name="Chen D."/>
        </authorList>
    </citation>
    <scope>NUCLEOTIDE SEQUENCE [LARGE SCALE GENOMIC DNA]</scope>
    <source>
        <strain evidence="6 8">W67</strain>
    </source>
</reference>
<dbReference type="Gene3D" id="3.40.50.720">
    <property type="entry name" value="NAD(P)-binding Rossmann-like Domain"/>
    <property type="match status" value="1"/>
</dbReference>
<dbReference type="OrthoDB" id="4759936at2"/>
<reference evidence="7" key="2">
    <citation type="submission" date="2017-06" db="EMBL/GenBank/DDBJ databases">
        <title>Whole genome sequence of Laribacter hongkongensis LHGZ1.</title>
        <authorList>
            <person name="Chen D."/>
            <person name="Wu H."/>
            <person name="Chen J."/>
        </authorList>
    </citation>
    <scope>NUCLEOTIDE SEQUENCE [LARGE SCALE GENOMIC DNA]</scope>
    <source>
        <strain evidence="7">LHGZ1</strain>
    </source>
</reference>
<dbReference type="RefSeq" id="WP_088861355.1">
    <property type="nucleotide sequence ID" value="NZ_CP022115.1"/>
</dbReference>
<evidence type="ECO:0000259" key="3">
    <source>
        <dbReference type="Pfam" id="PF01113"/>
    </source>
</evidence>
<keyword evidence="1" id="KW-0521">NADP</keyword>
<dbReference type="Pfam" id="PF01113">
    <property type="entry name" value="DapB_N"/>
    <property type="match status" value="1"/>
</dbReference>
<dbReference type="Proteomes" id="UP001200247">
    <property type="component" value="Unassembled WGS sequence"/>
</dbReference>
<evidence type="ECO:0000313" key="5">
    <source>
        <dbReference type="EMBL" id="ASJ25544.1"/>
    </source>
</evidence>
<sequence>MERVRVIQYGCGKMGQVTLRYLVEKGCEIVGAIDTDPALVGRDAGDVAGLGRRLNVPVRADAEAVFAECDAHVAIVAVGSLMDDMYPHFERCARHGVNAISTCEEAFYPWTTSPALTSRLDVLAKQHGCTLTGSGYQDVYWGNLITTLAGSSHCINRIEGVSSYNVEDYGIALARVHGVGLTPEAFQREIAEATALPSYMWNACEWLAAQLGLTIASISQKQVPILAQSDTPSRTMGRTIRAGEALGMSAVVTLVTRQGPVIESQCIGKVYLPGETDRNDWVLRGEPDTFVQISRPSTVELTCASVVNRVPDVIAAPAGFVTSEKMPPAAYRAWPMHFYL</sequence>
<dbReference type="InterPro" id="IPR045760">
    <property type="entry name" value="DAP_DH_C"/>
</dbReference>
<dbReference type="EMBL" id="JAJAXM010000016">
    <property type="protein sequence ID" value="MCG9026171.1"/>
    <property type="molecule type" value="Genomic_DNA"/>
</dbReference>
<feature type="domain" description="2,4-diaminopentanoate dehydrogenase C-terminal" evidence="4">
    <location>
        <begin position="143"/>
        <end position="327"/>
    </location>
</feature>
<evidence type="ECO:0000313" key="8">
    <source>
        <dbReference type="Proteomes" id="UP001200247"/>
    </source>
</evidence>
<dbReference type="Proteomes" id="UP000197424">
    <property type="component" value="Chromosome"/>
</dbReference>
<gene>
    <name evidence="5" type="primary">dapB</name>
    <name evidence="6" type="ORF">LH440_09705</name>
    <name evidence="5" type="ORF">LHGZ1_2713</name>
</gene>
<reference evidence="5" key="3">
    <citation type="submission" date="2017-06" db="EMBL/GenBank/DDBJ databases">
        <authorList>
            <person name="Kim H.J."/>
            <person name="Triplett B.A."/>
        </authorList>
    </citation>
    <scope>NUCLEOTIDE SEQUENCE</scope>
    <source>
        <strain evidence="5">HLGZ1</strain>
    </source>
</reference>
<dbReference type="AlphaFoldDB" id="A0A248LM61"/>
<dbReference type="GO" id="GO:0009089">
    <property type="term" value="P:lysine biosynthetic process via diaminopimelate"/>
    <property type="evidence" value="ECO:0007669"/>
    <property type="project" value="InterPro"/>
</dbReference>
<evidence type="ECO:0000313" key="6">
    <source>
        <dbReference type="EMBL" id="MCG9026171.1"/>
    </source>
</evidence>
<dbReference type="EMBL" id="CP022115">
    <property type="protein sequence ID" value="ASJ25544.1"/>
    <property type="molecule type" value="Genomic_DNA"/>
</dbReference>